<keyword evidence="5" id="KW-0597">Phosphoprotein</keyword>
<keyword evidence="2" id="KW-0805">Transcription regulation</keyword>
<accession>A0A7Z2VKF3</accession>
<dbReference type="Gene3D" id="1.25.40.10">
    <property type="entry name" value="Tetratricopeptide repeat domain"/>
    <property type="match status" value="1"/>
</dbReference>
<dbReference type="PROSITE" id="PS50110">
    <property type="entry name" value="RESPONSE_REGULATORY"/>
    <property type="match status" value="1"/>
</dbReference>
<dbReference type="InterPro" id="IPR001789">
    <property type="entry name" value="Sig_transdc_resp-reg_receiver"/>
</dbReference>
<dbReference type="SUPFAM" id="SSF52172">
    <property type="entry name" value="CheY-like"/>
    <property type="match status" value="1"/>
</dbReference>
<dbReference type="PANTHER" id="PTHR35807">
    <property type="entry name" value="TRANSCRIPTIONAL REGULATOR REDD-RELATED"/>
    <property type="match status" value="1"/>
</dbReference>
<evidence type="ECO:0000313" key="7">
    <source>
        <dbReference type="EMBL" id="QJD84672.1"/>
    </source>
</evidence>
<dbReference type="InterPro" id="IPR011990">
    <property type="entry name" value="TPR-like_helical_dom_sf"/>
</dbReference>
<keyword evidence="8" id="KW-1185">Reference proteome</keyword>
<evidence type="ECO:0000256" key="1">
    <source>
        <dbReference type="ARBA" id="ARBA00023012"/>
    </source>
</evidence>
<dbReference type="Pfam" id="PF00072">
    <property type="entry name" value="Response_reg"/>
    <property type="match status" value="1"/>
</dbReference>
<dbReference type="GO" id="GO:0000160">
    <property type="term" value="P:phosphorelay signal transduction system"/>
    <property type="evidence" value="ECO:0007669"/>
    <property type="project" value="UniProtKB-KW"/>
</dbReference>
<dbReference type="Proteomes" id="UP000502248">
    <property type="component" value="Chromosome"/>
</dbReference>
<dbReference type="EMBL" id="CP051680">
    <property type="protein sequence ID" value="QJD84672.1"/>
    <property type="molecule type" value="Genomic_DNA"/>
</dbReference>
<dbReference type="InterPro" id="IPR036388">
    <property type="entry name" value="WH-like_DNA-bd_sf"/>
</dbReference>
<dbReference type="Gene3D" id="1.10.10.10">
    <property type="entry name" value="Winged helix-like DNA-binding domain superfamily/Winged helix DNA-binding domain"/>
    <property type="match status" value="1"/>
</dbReference>
<dbReference type="AlphaFoldDB" id="A0A7Z2VKF3"/>
<keyword evidence="3" id="KW-0238">DNA-binding</keyword>
<keyword evidence="1" id="KW-0902">Two-component regulatory system</keyword>
<evidence type="ECO:0000256" key="5">
    <source>
        <dbReference type="PROSITE-ProRule" id="PRU00169"/>
    </source>
</evidence>
<dbReference type="PANTHER" id="PTHR35807:SF2">
    <property type="entry name" value="TRANSCRIPTIONAL ACTIVATOR DOMAIN"/>
    <property type="match status" value="1"/>
</dbReference>
<name>A0A7Z2VKF3_9BACL</name>
<dbReference type="SUPFAM" id="SSF46894">
    <property type="entry name" value="C-terminal effector domain of the bipartite response regulators"/>
    <property type="match status" value="1"/>
</dbReference>
<sequence length="382" mass="43112">MIRVMLIDDEEDALDLLEILLGQIGNVKVVGRYINPVQAIEALGNSAVDAVFMDNQMPGMKGTEAARVIRSMIPRIPIVFTTAYAEYAVEAFEIQSTDYLLKPLTIDRLQNTVARIQQSLPESVNQARQNDSITPTVYCLGGFHIGLPGDASKTLTWKTKKEKELCAFLIHYAGKSVNTASIIEAIWPGYDLNKAKTYLYTCLSYLRKSLAEHHIAIHIRKADQGFVAVMDGPTVDVTEFELLLSNIMAEEEMDEKSYVKMNQKYTGEYMEGCDFGWATAKQLEIKASFVRVLRKWCAYFRSQGNFALAVDSMQNLLSLAPDSEIDGRELIKLHLSIGNRNEAYRACLQLEQAVRFQLGAGLEEETLRLFEQTKDKTERRVR</sequence>
<feature type="domain" description="Response regulatory" evidence="6">
    <location>
        <begin position="3"/>
        <end position="117"/>
    </location>
</feature>
<keyword evidence="4" id="KW-0804">Transcription</keyword>
<dbReference type="InterPro" id="IPR051677">
    <property type="entry name" value="AfsR-DnrI-RedD_regulator"/>
</dbReference>
<evidence type="ECO:0000259" key="6">
    <source>
        <dbReference type="PROSITE" id="PS50110"/>
    </source>
</evidence>
<evidence type="ECO:0000256" key="3">
    <source>
        <dbReference type="ARBA" id="ARBA00023125"/>
    </source>
</evidence>
<dbReference type="GO" id="GO:0006355">
    <property type="term" value="P:regulation of DNA-templated transcription"/>
    <property type="evidence" value="ECO:0007669"/>
    <property type="project" value="InterPro"/>
</dbReference>
<gene>
    <name evidence="7" type="ORF">HH215_16770</name>
</gene>
<feature type="modified residue" description="4-aspartylphosphate" evidence="5">
    <location>
        <position position="54"/>
    </location>
</feature>
<dbReference type="SUPFAM" id="SSF48452">
    <property type="entry name" value="TPR-like"/>
    <property type="match status" value="1"/>
</dbReference>
<dbReference type="GO" id="GO:0003677">
    <property type="term" value="F:DNA binding"/>
    <property type="evidence" value="ECO:0007669"/>
    <property type="project" value="UniProtKB-KW"/>
</dbReference>
<proteinExistence type="predicted"/>
<protein>
    <submittedName>
        <fullName evidence="7">Response regulator</fullName>
    </submittedName>
</protein>
<dbReference type="SMART" id="SM00448">
    <property type="entry name" value="REC"/>
    <property type="match status" value="1"/>
</dbReference>
<dbReference type="RefSeq" id="WP_169280953.1">
    <property type="nucleotide sequence ID" value="NZ_CP051680.1"/>
</dbReference>
<evidence type="ECO:0000313" key="8">
    <source>
        <dbReference type="Proteomes" id="UP000502248"/>
    </source>
</evidence>
<reference evidence="7 8" key="1">
    <citation type="submission" date="2020-04" db="EMBL/GenBank/DDBJ databases">
        <title>Genome sequencing of novel species.</title>
        <authorList>
            <person name="Heo J."/>
            <person name="Kim S.-J."/>
            <person name="Kim J.-S."/>
            <person name="Hong S.-B."/>
            <person name="Kwon S.-W."/>
        </authorList>
    </citation>
    <scope>NUCLEOTIDE SEQUENCE [LARGE SCALE GENOMIC DNA]</scope>
    <source>
        <strain evidence="7 8">MFER-1</strain>
    </source>
</reference>
<organism evidence="7 8">
    <name type="scientific">Cohnella herbarum</name>
    <dbReference type="NCBI Taxonomy" id="2728023"/>
    <lineage>
        <taxon>Bacteria</taxon>
        <taxon>Bacillati</taxon>
        <taxon>Bacillota</taxon>
        <taxon>Bacilli</taxon>
        <taxon>Bacillales</taxon>
        <taxon>Paenibacillaceae</taxon>
        <taxon>Cohnella</taxon>
    </lineage>
</organism>
<dbReference type="KEGG" id="cheb:HH215_16770"/>
<evidence type="ECO:0000256" key="4">
    <source>
        <dbReference type="ARBA" id="ARBA00023163"/>
    </source>
</evidence>
<dbReference type="InterPro" id="IPR016032">
    <property type="entry name" value="Sig_transdc_resp-reg_C-effctor"/>
</dbReference>
<dbReference type="Gene3D" id="3.40.50.2300">
    <property type="match status" value="1"/>
</dbReference>
<evidence type="ECO:0000256" key="2">
    <source>
        <dbReference type="ARBA" id="ARBA00023015"/>
    </source>
</evidence>
<dbReference type="InterPro" id="IPR011006">
    <property type="entry name" value="CheY-like_superfamily"/>
</dbReference>